<dbReference type="Proteomes" id="UP000325811">
    <property type="component" value="Plasmid pIII"/>
</dbReference>
<name>A0A5Q4ZIJ2_9BURK</name>
<proteinExistence type="predicted"/>
<sequence length="71" mass="8002">MRKQTLLKALADPANGFNQEPPGRAVFLYDDEVRQCCSILHSLIDRSMRAPVRPGNRQSLPLPDIDLPIVF</sequence>
<gene>
    <name evidence="1" type="ORF">PDMSB3_0054</name>
</gene>
<evidence type="ECO:0000313" key="2">
    <source>
        <dbReference type="Proteomes" id="UP000325811"/>
    </source>
</evidence>
<accession>A0A5Q4ZIJ2</accession>
<organism evidence="1 2">
    <name type="scientific">Paraburkholderia dioscoreae</name>
    <dbReference type="NCBI Taxonomy" id="2604047"/>
    <lineage>
        <taxon>Bacteria</taxon>
        <taxon>Pseudomonadati</taxon>
        <taxon>Pseudomonadota</taxon>
        <taxon>Betaproteobacteria</taxon>
        <taxon>Burkholderiales</taxon>
        <taxon>Burkholderiaceae</taxon>
        <taxon>Paraburkholderia</taxon>
    </lineage>
</organism>
<keyword evidence="1" id="KW-0614">Plasmid</keyword>
<reference evidence="1 2" key="1">
    <citation type="submission" date="2019-08" db="EMBL/GenBank/DDBJ databases">
        <authorList>
            <person name="Herpell B J."/>
        </authorList>
    </citation>
    <scope>NUCLEOTIDE SEQUENCE [LARGE SCALE GENOMIC DNA]</scope>
    <source>
        <strain evidence="2">Msb3</strain>
        <plasmid evidence="1 2">pIII</plasmid>
    </source>
</reference>
<keyword evidence="2" id="KW-1185">Reference proteome</keyword>
<geneLocation type="plasmid" evidence="1 2">
    <name>pIII</name>
</geneLocation>
<evidence type="ECO:0000313" key="1">
    <source>
        <dbReference type="EMBL" id="VVD31277.1"/>
    </source>
</evidence>
<protein>
    <submittedName>
        <fullName evidence="1">Uncharacterized protein</fullName>
    </submittedName>
</protein>
<dbReference type="KEGG" id="pdio:PDMSB3_0054.4"/>
<dbReference type="EMBL" id="LR699557">
    <property type="protein sequence ID" value="VVD31277.1"/>
    <property type="molecule type" value="Genomic_DNA"/>
</dbReference>
<dbReference type="AlphaFoldDB" id="A0A5Q4ZIJ2"/>